<feature type="signal peptide" evidence="1">
    <location>
        <begin position="1"/>
        <end position="21"/>
    </location>
</feature>
<evidence type="ECO:0000256" key="1">
    <source>
        <dbReference type="SAM" id="SignalP"/>
    </source>
</evidence>
<name>A0ABX6GNY7_9GAMM</name>
<proteinExistence type="predicted"/>
<keyword evidence="3" id="KW-1185">Reference proteome</keyword>
<accession>A0ABX6GNY7</accession>
<dbReference type="EMBL" id="CP041764">
    <property type="protein sequence ID" value="QHA88001.1"/>
    <property type="molecule type" value="Genomic_DNA"/>
</dbReference>
<dbReference type="Proteomes" id="UP000430368">
    <property type="component" value="Chromosome"/>
</dbReference>
<reference evidence="2 3" key="1">
    <citation type="submission" date="2019-07" db="EMBL/GenBank/DDBJ databases">
        <title>Serratia dokdonensis sp. nov., an elicitor of systemic resistance in Nicotiana Tabacum.</title>
        <authorList>
            <person name="Son J.-S."/>
            <person name="Hwang Y.-J."/>
            <person name="Lee S.-Y."/>
            <person name="Ghim S.-Y."/>
        </authorList>
    </citation>
    <scope>NUCLEOTIDE SEQUENCE [LARGE SCALE GENOMIC DNA]</scope>
    <source>
        <strain evidence="2 3">KUDC3025</strain>
    </source>
</reference>
<gene>
    <name evidence="2" type="ORF">FO014_14090</name>
</gene>
<dbReference type="RefSeq" id="WP_160029970.1">
    <property type="nucleotide sequence ID" value="NZ_CP041764.1"/>
</dbReference>
<evidence type="ECO:0000313" key="3">
    <source>
        <dbReference type="Proteomes" id="UP000430368"/>
    </source>
</evidence>
<feature type="chain" id="PRO_5046208418" evidence="1">
    <location>
        <begin position="22"/>
        <end position="59"/>
    </location>
</feature>
<protein>
    <submittedName>
        <fullName evidence="2">Uncharacterized protein</fullName>
    </submittedName>
</protein>
<organism evidence="2 3">
    <name type="scientific">Serratia rhizosphaerae</name>
    <dbReference type="NCBI Taxonomy" id="2597702"/>
    <lineage>
        <taxon>Bacteria</taxon>
        <taxon>Pseudomonadati</taxon>
        <taxon>Pseudomonadota</taxon>
        <taxon>Gammaproteobacteria</taxon>
        <taxon>Enterobacterales</taxon>
        <taxon>Yersiniaceae</taxon>
        <taxon>Serratia</taxon>
    </lineage>
</organism>
<keyword evidence="1" id="KW-0732">Signal</keyword>
<sequence length="59" mass="6315">MKLGFLAGALLATWLSLTYPAEMKAVFDEVITLVQKVAQPDSVHVQSTPVNEAGVDNAE</sequence>
<evidence type="ECO:0000313" key="2">
    <source>
        <dbReference type="EMBL" id="QHA88001.1"/>
    </source>
</evidence>